<evidence type="ECO:0000313" key="1">
    <source>
        <dbReference type="EMBL" id="MPN52340.1"/>
    </source>
</evidence>
<accession>A0A645IML6</accession>
<name>A0A645IML6_9ZZZZ</name>
<dbReference type="EMBL" id="VSSQ01118350">
    <property type="protein sequence ID" value="MPN52340.1"/>
    <property type="molecule type" value="Genomic_DNA"/>
</dbReference>
<comment type="caution">
    <text evidence="1">The sequence shown here is derived from an EMBL/GenBank/DDBJ whole genome shotgun (WGS) entry which is preliminary data.</text>
</comment>
<protein>
    <submittedName>
        <fullName evidence="1">Uncharacterized protein</fullName>
    </submittedName>
</protein>
<dbReference type="AlphaFoldDB" id="A0A645IML6"/>
<organism evidence="1">
    <name type="scientific">bioreactor metagenome</name>
    <dbReference type="NCBI Taxonomy" id="1076179"/>
    <lineage>
        <taxon>unclassified sequences</taxon>
        <taxon>metagenomes</taxon>
        <taxon>ecological metagenomes</taxon>
    </lineage>
</organism>
<reference evidence="1" key="1">
    <citation type="submission" date="2019-08" db="EMBL/GenBank/DDBJ databases">
        <authorList>
            <person name="Kucharzyk K."/>
            <person name="Murdoch R.W."/>
            <person name="Higgins S."/>
            <person name="Loffler F."/>
        </authorList>
    </citation>
    <scope>NUCLEOTIDE SEQUENCE</scope>
</reference>
<proteinExistence type="predicted"/>
<gene>
    <name evidence="1" type="ORF">SDC9_199996</name>
</gene>
<sequence>MIRKTSDRLAILGIAEANAATAARCAPVFAEGGVGMWDADGKVLFRAAIPSLNAGSVLLANDQASLAGVAVSGAVGRQLWLALETLARRHKGLWVVVADGTRLFVDAADLAAFRALGGQLEAMRRIRMAGLTLNPFSPLGGHFAAREFLEASRAAFDGLHVTDVLLEQNQQEEQPDGSFAA</sequence>